<keyword evidence="4" id="KW-0067">ATP-binding</keyword>
<evidence type="ECO:0000256" key="1">
    <source>
        <dbReference type="ARBA" id="ARBA00022679"/>
    </source>
</evidence>
<dbReference type="GO" id="GO:0004788">
    <property type="term" value="F:thiamine diphosphokinase activity"/>
    <property type="evidence" value="ECO:0007669"/>
    <property type="project" value="UniProtKB-EC"/>
</dbReference>
<dbReference type="Pfam" id="PF04265">
    <property type="entry name" value="TPK_B1_binding"/>
    <property type="match status" value="1"/>
</dbReference>
<dbReference type="InterPro" id="IPR007371">
    <property type="entry name" value="TPK_catalytic"/>
</dbReference>
<name>A0ABS2PSH7_9STRE</name>
<comment type="caution">
    <text evidence="7">The sequence shown here is derived from an EMBL/GenBank/DDBJ whole genome shotgun (WGS) entry which is preliminary data.</text>
</comment>
<dbReference type="RefSeq" id="WP_205009670.1">
    <property type="nucleotide sequence ID" value="NZ_JAFBEH010000020.1"/>
</dbReference>
<evidence type="ECO:0000256" key="2">
    <source>
        <dbReference type="ARBA" id="ARBA00022741"/>
    </source>
</evidence>
<dbReference type="SMART" id="SM00983">
    <property type="entry name" value="TPK_B1_binding"/>
    <property type="match status" value="1"/>
</dbReference>
<gene>
    <name evidence="7" type="ORF">JOC28_001129</name>
</gene>
<dbReference type="CDD" id="cd07995">
    <property type="entry name" value="TPK"/>
    <property type="match status" value="1"/>
</dbReference>
<reference evidence="7 8" key="1">
    <citation type="submission" date="2021-01" db="EMBL/GenBank/DDBJ databases">
        <title>Genomic Encyclopedia of Type Strains, Phase IV (KMG-IV): sequencing the most valuable type-strain genomes for metagenomic binning, comparative biology and taxonomic classification.</title>
        <authorList>
            <person name="Goeker M."/>
        </authorList>
    </citation>
    <scope>NUCLEOTIDE SEQUENCE [LARGE SCALE GENOMIC DNA]</scope>
    <source>
        <strain evidence="7 8">DSM 27382</strain>
    </source>
</reference>
<keyword evidence="8" id="KW-1185">Reference proteome</keyword>
<evidence type="ECO:0000256" key="3">
    <source>
        <dbReference type="ARBA" id="ARBA00022777"/>
    </source>
</evidence>
<dbReference type="InterPro" id="IPR006282">
    <property type="entry name" value="Thi_PPkinase"/>
</dbReference>
<sequence>MTKLALVAGGDKPDLSLLEGFDYYVGIDRGSLFLLENGLSLDMAVGDFDSVSREEWQSIKAEAGLLIQSQPEKDDTDTELALKEIFKRQPQAQVFLFGAFGGRLDHFLSNIFLPSDPELAPFMQQIHLLDEQNQLSYYPAGQHRLFPQNGMTYISFMTEGEGELTIKGAKYELDASNFFKKKNYSSNEFTNKPIDIELTDGYLIAIYTKDRN</sequence>
<protein>
    <recommendedName>
        <fullName evidence="5">Thiamine diphosphokinase</fullName>
        <ecNumber evidence="5">2.7.6.2</ecNumber>
    </recommendedName>
</protein>
<organism evidence="7 8">
    <name type="scientific">Streptococcus loxodontisalivarius</name>
    <dbReference type="NCBI Taxonomy" id="1349415"/>
    <lineage>
        <taxon>Bacteria</taxon>
        <taxon>Bacillati</taxon>
        <taxon>Bacillota</taxon>
        <taxon>Bacilli</taxon>
        <taxon>Lactobacillales</taxon>
        <taxon>Streptococcaceae</taxon>
        <taxon>Streptococcus</taxon>
    </lineage>
</organism>
<evidence type="ECO:0000256" key="4">
    <source>
        <dbReference type="ARBA" id="ARBA00022840"/>
    </source>
</evidence>
<dbReference type="EMBL" id="JAFBEH010000020">
    <property type="protein sequence ID" value="MBM7642831.1"/>
    <property type="molecule type" value="Genomic_DNA"/>
</dbReference>
<dbReference type="InterPro" id="IPR036759">
    <property type="entry name" value="TPK_catalytic_sf"/>
</dbReference>
<dbReference type="Gene3D" id="3.40.50.10240">
    <property type="entry name" value="Thiamin pyrophosphokinase, catalytic domain"/>
    <property type="match status" value="1"/>
</dbReference>
<evidence type="ECO:0000313" key="8">
    <source>
        <dbReference type="Proteomes" id="UP000697472"/>
    </source>
</evidence>
<evidence type="ECO:0000259" key="6">
    <source>
        <dbReference type="SMART" id="SM00983"/>
    </source>
</evidence>
<dbReference type="InterPro" id="IPR007373">
    <property type="entry name" value="Thiamin_PyroPKinase_B1-bd"/>
</dbReference>
<keyword evidence="1 7" id="KW-0808">Transferase</keyword>
<feature type="domain" description="Thiamin pyrophosphokinase thiamin-binding" evidence="6">
    <location>
        <begin position="141"/>
        <end position="204"/>
    </location>
</feature>
<proteinExistence type="predicted"/>
<dbReference type="SUPFAM" id="SSF63999">
    <property type="entry name" value="Thiamin pyrophosphokinase, catalytic domain"/>
    <property type="match status" value="1"/>
</dbReference>
<keyword evidence="3" id="KW-0418">Kinase</keyword>
<dbReference type="PANTHER" id="PTHR41299">
    <property type="entry name" value="THIAMINE PYROPHOSPHOKINASE"/>
    <property type="match status" value="1"/>
</dbReference>
<evidence type="ECO:0000256" key="5">
    <source>
        <dbReference type="NCBIfam" id="TIGR01378"/>
    </source>
</evidence>
<dbReference type="NCBIfam" id="TIGR01378">
    <property type="entry name" value="thi_PPkinase"/>
    <property type="match status" value="1"/>
</dbReference>
<keyword evidence="2" id="KW-0547">Nucleotide-binding</keyword>
<dbReference type="Pfam" id="PF04263">
    <property type="entry name" value="TPK_catalytic"/>
    <property type="match status" value="1"/>
</dbReference>
<dbReference type="PANTHER" id="PTHR41299:SF1">
    <property type="entry name" value="THIAMINE PYROPHOSPHOKINASE"/>
    <property type="match status" value="1"/>
</dbReference>
<dbReference type="InterPro" id="IPR053149">
    <property type="entry name" value="TPK"/>
</dbReference>
<dbReference type="Proteomes" id="UP000697472">
    <property type="component" value="Unassembled WGS sequence"/>
</dbReference>
<accession>A0ABS2PSH7</accession>
<dbReference type="EC" id="2.7.6.2" evidence="5"/>
<evidence type="ECO:0000313" key="7">
    <source>
        <dbReference type="EMBL" id="MBM7642831.1"/>
    </source>
</evidence>